<evidence type="ECO:0000313" key="3">
    <source>
        <dbReference type="Proteomes" id="UP000481288"/>
    </source>
</evidence>
<evidence type="ECO:0000313" key="2">
    <source>
        <dbReference type="EMBL" id="TVY59362.1"/>
    </source>
</evidence>
<protein>
    <recommendedName>
        <fullName evidence="1">2EXR domain-containing protein</fullName>
    </recommendedName>
</protein>
<name>A0A7D8UVJ6_9HELO</name>
<dbReference type="AlphaFoldDB" id="A0A7D8UVJ6"/>
<dbReference type="OrthoDB" id="3473305at2759"/>
<dbReference type="Pfam" id="PF20150">
    <property type="entry name" value="2EXR"/>
    <property type="match status" value="1"/>
</dbReference>
<proteinExistence type="predicted"/>
<dbReference type="PANTHER" id="PTHR35910">
    <property type="entry name" value="2EXR DOMAIN-CONTAINING PROTEIN"/>
    <property type="match status" value="1"/>
</dbReference>
<keyword evidence="3" id="KW-1185">Reference proteome</keyword>
<dbReference type="PANTHER" id="PTHR35910:SF1">
    <property type="entry name" value="2EXR DOMAIN-CONTAINING PROTEIN"/>
    <property type="match status" value="1"/>
</dbReference>
<organism evidence="2 3">
    <name type="scientific">Lachnellula cervina</name>
    <dbReference type="NCBI Taxonomy" id="1316786"/>
    <lineage>
        <taxon>Eukaryota</taxon>
        <taxon>Fungi</taxon>
        <taxon>Dikarya</taxon>
        <taxon>Ascomycota</taxon>
        <taxon>Pezizomycotina</taxon>
        <taxon>Leotiomycetes</taxon>
        <taxon>Helotiales</taxon>
        <taxon>Lachnaceae</taxon>
        <taxon>Lachnellula</taxon>
    </lineage>
</organism>
<feature type="domain" description="2EXR" evidence="1">
    <location>
        <begin position="19"/>
        <end position="108"/>
    </location>
</feature>
<reference evidence="2 3" key="1">
    <citation type="submission" date="2018-05" db="EMBL/GenBank/DDBJ databases">
        <title>Whole genome sequencing for identification of molecular markers to develop diagnostic detection tools for the regulated plant pathogen Lachnellula willkommii.</title>
        <authorList>
            <person name="Giroux E."/>
            <person name="Bilodeau G."/>
        </authorList>
    </citation>
    <scope>NUCLEOTIDE SEQUENCE [LARGE SCALE GENOMIC DNA]</scope>
    <source>
        <strain evidence="2 3">CBS 625.97</strain>
    </source>
</reference>
<dbReference type="Proteomes" id="UP000481288">
    <property type="component" value="Unassembled WGS sequence"/>
</dbReference>
<comment type="caution">
    <text evidence="2">The sequence shown here is derived from an EMBL/GenBank/DDBJ whole genome shotgun (WGS) entry which is preliminary data.</text>
</comment>
<sequence>MLASANPPPEDAPSKLTEFHVFPNLPTELRLKIWGIILSTPRVLHMRCNKRVKHSRRFTESFASDEPPPAALHACQESRHEGFSIYKPIFKTNLSPKYTYTAFEHDTMKFSGGILEYIRAPELQGIQRMILEVRDMAYFGHFYMDILKLMEGLKELEIVVWEKQRWESTGHHRGILIRDFEEAKILDPGWECPKVKIVTHSTGEEVGSIPGGAIIPGWTGQSQEPEDYDLQSARDRVFGHG</sequence>
<gene>
    <name evidence="2" type="ORF">LCER1_G001091</name>
</gene>
<dbReference type="InterPro" id="IPR045518">
    <property type="entry name" value="2EXR"/>
</dbReference>
<dbReference type="EMBL" id="QGMG01000005">
    <property type="protein sequence ID" value="TVY59362.1"/>
    <property type="molecule type" value="Genomic_DNA"/>
</dbReference>
<accession>A0A7D8UVJ6</accession>
<evidence type="ECO:0000259" key="1">
    <source>
        <dbReference type="Pfam" id="PF20150"/>
    </source>
</evidence>